<dbReference type="OrthoDB" id="5509144at2"/>
<organism evidence="1 2">
    <name type="scientific">Desulfofustis glycolicus DSM 9705</name>
    <dbReference type="NCBI Taxonomy" id="1121409"/>
    <lineage>
        <taxon>Bacteria</taxon>
        <taxon>Pseudomonadati</taxon>
        <taxon>Thermodesulfobacteriota</taxon>
        <taxon>Desulfobulbia</taxon>
        <taxon>Desulfobulbales</taxon>
        <taxon>Desulfocapsaceae</taxon>
        <taxon>Desulfofustis</taxon>
    </lineage>
</organism>
<evidence type="ECO:0000313" key="2">
    <source>
        <dbReference type="Proteomes" id="UP000184139"/>
    </source>
</evidence>
<proteinExistence type="predicted"/>
<protein>
    <submittedName>
        <fullName evidence="1">Uncharacterized protein</fullName>
    </submittedName>
</protein>
<sequence>MAKMHVNPNRATDKAVRAIDRKREQERRKMFIFARDHADLLATKLVQRLIDKKIIETTSVEDIRNAFEKQLRSLHLLEEFDLQLKLAPVRTLVQDPNIVTLYLTQFIIEDLVDHGSIQDVFGEDIDIYRAVDSVTKALRPK</sequence>
<dbReference type="Proteomes" id="UP000184139">
    <property type="component" value="Unassembled WGS sequence"/>
</dbReference>
<dbReference type="STRING" id="1121409.SAMN02745124_01601"/>
<dbReference type="RefSeq" id="WP_073374975.1">
    <property type="nucleotide sequence ID" value="NZ_FQXS01000007.1"/>
</dbReference>
<gene>
    <name evidence="1" type="ORF">SAMN02745124_01601</name>
</gene>
<reference evidence="1 2" key="1">
    <citation type="submission" date="2016-11" db="EMBL/GenBank/DDBJ databases">
        <authorList>
            <person name="Jaros S."/>
            <person name="Januszkiewicz K."/>
            <person name="Wedrychowicz H."/>
        </authorList>
    </citation>
    <scope>NUCLEOTIDE SEQUENCE [LARGE SCALE GENOMIC DNA]</scope>
    <source>
        <strain evidence="1 2">DSM 9705</strain>
    </source>
</reference>
<dbReference type="EMBL" id="FQXS01000007">
    <property type="protein sequence ID" value="SHH71946.1"/>
    <property type="molecule type" value="Genomic_DNA"/>
</dbReference>
<evidence type="ECO:0000313" key="1">
    <source>
        <dbReference type="EMBL" id="SHH71946.1"/>
    </source>
</evidence>
<accession>A0A1M5V9P2</accession>
<name>A0A1M5V9P2_9BACT</name>
<keyword evidence="2" id="KW-1185">Reference proteome</keyword>
<dbReference type="AlphaFoldDB" id="A0A1M5V9P2"/>